<sequence>MEKQEYLANIFGVATEEIQVTYPSGDHDNIKYYIKVRVDVKEIPDNFHLLFEDNIKIFLNVGGKFENCSFKNKFFFEKIRLLGYCEFKNCVFDNNNLNIMSSSQFLGCSFENIDNFLEFASNNTFKECFYKSDLQLYGNEEKKYQNKIKISNFTFNNKVELIGKIFEEEVHFEKVVFEDKVDFNHSIFNKNIRCYECEFKKQLNFENCKFIENKVSTDNSLSFKEVKFHDVITFKHSVFDAEVNFDNFTFDNKADFSKSTFEKKVSFKNCEFNGLSRDDFFDFSEIHFKDNVYFDDSYFNEFVAFHLCVFEKTASFYRTKFNVIPNFSPGDFKGILNINNATWGENGNIEFEDVKKIVDEVYSEIKTEEEKLETIRNIKDSFRAIKNVLIQKNDQLDAQKFHKAELYCKELELEKENKNFSTFIDSLLLKIYRITSDHHTNFLKILNFTVFCIVVYAVCSFVFVDIYTATFFGESRFISKNISQDVFSGLTLVLICLTIIVIGYNLIYYKYTYKSLIYIIPFVIFIIATLFIKPYYLNLARWLLLLVIIFLLLSLCFYNNEHKGRILFAFLFFCFFTIPALSSIFYFFSDTYKNYALLYEITIPLIISIYFCLAIFFSYSLEEIYLRKIKDKNLILSVFKYLVWVFRCLAWVIVAFVLYLSPQLINPFVGVFKSNEILSKNYFEKKLNDLNASEIIKISNLLKNSTDLNLTEVHKEIIDLNTITNAEIINAKELIKQNLKEINIANNELNTTINNLKVTKYYQEYLVNGIKSSSLVYSIILLLCLYSLTKTARKNSIVPI</sequence>
<dbReference type="AlphaFoldDB" id="A0A1X9SSW3"/>
<gene>
    <name evidence="1" type="ORF">CIGN_1093</name>
</gene>
<evidence type="ECO:0000313" key="2">
    <source>
        <dbReference type="Proteomes" id="UP000194309"/>
    </source>
</evidence>
<organism evidence="1 2">
    <name type="scientific">Campylobacter devanensis</name>
    <dbReference type="NCBI Taxonomy" id="3161138"/>
    <lineage>
        <taxon>Bacteria</taxon>
        <taxon>Pseudomonadati</taxon>
        <taxon>Campylobacterota</taxon>
        <taxon>Epsilonproteobacteria</taxon>
        <taxon>Campylobacterales</taxon>
        <taxon>Campylobacteraceae</taxon>
        <taxon>Campylobacter</taxon>
    </lineage>
</organism>
<dbReference type="STRING" id="1660064.CIGN_1093"/>
<proteinExistence type="predicted"/>
<dbReference type="OrthoDB" id="5324042at2"/>
<keyword evidence="2" id="KW-1185">Reference proteome</keyword>
<reference evidence="1 2" key="1">
    <citation type="journal article" date="2017" name="Genome Biol. Evol.">
        <title>Comparative Genomic Analysis Identifies a Campylobacter Clade Deficient in Selenium Metabolism.</title>
        <authorList>
            <person name="Miller W.G."/>
            <person name="Yee E."/>
            <person name="Lopes B.S."/>
            <person name="Chapman M.H."/>
            <person name="Huynh S."/>
            <person name="Bono J.L."/>
            <person name="Parker C.T."/>
            <person name="Strachan N.J.C."/>
            <person name="Forbes K.J."/>
        </authorList>
    </citation>
    <scope>NUCLEOTIDE SEQUENCE [LARGE SCALE GENOMIC DNA]</scope>
    <source>
        <strain evidence="1 2">NCTC 13003</strain>
    </source>
</reference>
<protein>
    <submittedName>
        <fullName evidence="1">Membrane protein</fullName>
    </submittedName>
</protein>
<accession>A0A1X9SSW3</accession>
<name>A0A1X9SSW3_9BACT</name>
<dbReference type="EMBL" id="CP018788">
    <property type="protein sequence ID" value="ARQ99369.1"/>
    <property type="molecule type" value="Genomic_DNA"/>
</dbReference>
<dbReference type="KEGG" id="cdev:CIGN_1093"/>
<dbReference type="Proteomes" id="UP000194309">
    <property type="component" value="Chromosome"/>
</dbReference>
<evidence type="ECO:0000313" key="1">
    <source>
        <dbReference type="EMBL" id="ARQ99369.1"/>
    </source>
</evidence>
<accession>A0A381D9X3</accession>